<name>A0ACD5Z702_AVESA</name>
<reference evidence="1" key="1">
    <citation type="submission" date="2021-05" db="EMBL/GenBank/DDBJ databases">
        <authorList>
            <person name="Scholz U."/>
            <person name="Mascher M."/>
            <person name="Fiebig A."/>
        </authorList>
    </citation>
    <scope>NUCLEOTIDE SEQUENCE [LARGE SCALE GENOMIC DNA]</scope>
</reference>
<dbReference type="Proteomes" id="UP001732700">
    <property type="component" value="Chromosome 6C"/>
</dbReference>
<evidence type="ECO:0000313" key="1">
    <source>
        <dbReference type="EnsemblPlants" id="AVESA.00010b.r2.6CG1115990.1.CDS"/>
    </source>
</evidence>
<sequence length="479" mass="53651">MLRRRNRNRGCVFLFVKIYRGGTAGRRSIPDSRSSFSQEMAAASPPLPSPDTATAAPIESLPAAMLDEILSHLPIRDAARTSVLSRAWRRRWEPVPYRFLDLPLGIPADTVDHILAHCAYPVHEFRHPHVPEPDFGRFNPWLLRLAAVGVRSISVEFEWSNIIRIEGGDVTLPHIHMLHSCILSCRQLATLDLVGCSIPSPPPCLVGLPSLTTLRLSKVAFPQGVKGLESLISSSPWLRTLQLERLSIPFVEVDDDGGMYEQWVINAPNLQCLRIISMYDYGWHFSGLPFLEVADMSGIDSGFYGDDRDFLMLISSFNQARKLKLTMPFTWDDDLEGLSPSFENLKSLSLQTQLCFPASILNILCVVRNAPKLEVFEIELPYYVNKPDEVGIDFLHAQCADDLFSNLTNVRIKGAICGRNEMVFIELVLSKATQLEAFDVCLSKDCSWSVEDALAEVAQYGRASPGAHVTIRHHQHFTP</sequence>
<proteinExistence type="predicted"/>
<dbReference type="EnsemblPlants" id="AVESA.00010b.r2.6CG1115990.1">
    <property type="protein sequence ID" value="AVESA.00010b.r2.6CG1115990.1.CDS"/>
    <property type="gene ID" value="AVESA.00010b.r2.6CG1115990"/>
</dbReference>
<reference evidence="1" key="2">
    <citation type="submission" date="2025-09" db="UniProtKB">
        <authorList>
            <consortium name="EnsemblPlants"/>
        </authorList>
    </citation>
    <scope>IDENTIFICATION</scope>
</reference>
<organism evidence="1 2">
    <name type="scientific">Avena sativa</name>
    <name type="common">Oat</name>
    <dbReference type="NCBI Taxonomy" id="4498"/>
    <lineage>
        <taxon>Eukaryota</taxon>
        <taxon>Viridiplantae</taxon>
        <taxon>Streptophyta</taxon>
        <taxon>Embryophyta</taxon>
        <taxon>Tracheophyta</taxon>
        <taxon>Spermatophyta</taxon>
        <taxon>Magnoliopsida</taxon>
        <taxon>Liliopsida</taxon>
        <taxon>Poales</taxon>
        <taxon>Poaceae</taxon>
        <taxon>BOP clade</taxon>
        <taxon>Pooideae</taxon>
        <taxon>Poodae</taxon>
        <taxon>Poeae</taxon>
        <taxon>Poeae Chloroplast Group 1 (Aveneae type)</taxon>
        <taxon>Aveninae</taxon>
        <taxon>Avena</taxon>
    </lineage>
</organism>
<protein>
    <submittedName>
        <fullName evidence="1">Uncharacterized protein</fullName>
    </submittedName>
</protein>
<accession>A0ACD5Z702</accession>
<keyword evidence="2" id="KW-1185">Reference proteome</keyword>
<evidence type="ECO:0000313" key="2">
    <source>
        <dbReference type="Proteomes" id="UP001732700"/>
    </source>
</evidence>